<evidence type="ECO:0000313" key="1">
    <source>
        <dbReference type="EMBL" id="KAK4287598.1"/>
    </source>
</evidence>
<gene>
    <name evidence="1" type="ORF">Pmani_039333</name>
</gene>
<proteinExistence type="predicted"/>
<comment type="caution">
    <text evidence="1">The sequence shown here is derived from an EMBL/GenBank/DDBJ whole genome shotgun (WGS) entry which is preliminary data.</text>
</comment>
<organism evidence="1 2">
    <name type="scientific">Petrolisthes manimaculis</name>
    <dbReference type="NCBI Taxonomy" id="1843537"/>
    <lineage>
        <taxon>Eukaryota</taxon>
        <taxon>Metazoa</taxon>
        <taxon>Ecdysozoa</taxon>
        <taxon>Arthropoda</taxon>
        <taxon>Crustacea</taxon>
        <taxon>Multicrustacea</taxon>
        <taxon>Malacostraca</taxon>
        <taxon>Eumalacostraca</taxon>
        <taxon>Eucarida</taxon>
        <taxon>Decapoda</taxon>
        <taxon>Pleocyemata</taxon>
        <taxon>Anomura</taxon>
        <taxon>Galatheoidea</taxon>
        <taxon>Porcellanidae</taxon>
        <taxon>Petrolisthes</taxon>
    </lineage>
</organism>
<sequence length="77" mass="9072">MTYINHHLQHDIQPSHNMTYIHTTTSLTTIPQHDIHTTTTIYNQYETLYNPIRSNVLLPPRSCRCSTNLLHYYTTIS</sequence>
<keyword evidence="2" id="KW-1185">Reference proteome</keyword>
<evidence type="ECO:0000313" key="2">
    <source>
        <dbReference type="Proteomes" id="UP001292094"/>
    </source>
</evidence>
<reference evidence="1" key="1">
    <citation type="submission" date="2023-11" db="EMBL/GenBank/DDBJ databases">
        <title>Genome assemblies of two species of porcelain crab, Petrolisthes cinctipes and Petrolisthes manimaculis (Anomura: Porcellanidae).</title>
        <authorList>
            <person name="Angst P."/>
        </authorList>
    </citation>
    <scope>NUCLEOTIDE SEQUENCE</scope>
    <source>
        <strain evidence="1">PB745_02</strain>
        <tissue evidence="1">Gill</tissue>
    </source>
</reference>
<accession>A0AAE1TJD6</accession>
<protein>
    <submittedName>
        <fullName evidence="1">Uncharacterized protein</fullName>
    </submittedName>
</protein>
<dbReference type="Proteomes" id="UP001292094">
    <property type="component" value="Unassembled WGS sequence"/>
</dbReference>
<dbReference type="AlphaFoldDB" id="A0AAE1TJD6"/>
<name>A0AAE1TJD6_9EUCA</name>
<dbReference type="EMBL" id="JAWZYT010006752">
    <property type="protein sequence ID" value="KAK4287598.1"/>
    <property type="molecule type" value="Genomic_DNA"/>
</dbReference>